<dbReference type="RefSeq" id="WP_052218245.1">
    <property type="nucleotide sequence ID" value="NZ_LGTE01000014.1"/>
</dbReference>
<comment type="caution">
    <text evidence="2">The sequence shown here is derived from an EMBL/GenBank/DDBJ whole genome shotgun (WGS) entry which is preliminary data.</text>
</comment>
<accession>A0A0L6W106</accession>
<dbReference type="EMBL" id="LGTE01000014">
    <property type="protein sequence ID" value="KNZ69262.1"/>
    <property type="molecule type" value="Genomic_DNA"/>
</dbReference>
<keyword evidence="1" id="KW-1133">Transmembrane helix</keyword>
<keyword evidence="3" id="KW-1185">Reference proteome</keyword>
<gene>
    <name evidence="2" type="ORF">Tfer_2059</name>
</gene>
<feature type="transmembrane region" description="Helical" evidence="1">
    <location>
        <begin position="201"/>
        <end position="222"/>
    </location>
</feature>
<feature type="transmembrane region" description="Helical" evidence="1">
    <location>
        <begin position="114"/>
        <end position="130"/>
    </location>
</feature>
<evidence type="ECO:0000256" key="1">
    <source>
        <dbReference type="SAM" id="Phobius"/>
    </source>
</evidence>
<sequence>MEVLKSNWKVVIPVIIVFAAAAVMESIQVHDDTWYHLLAGRYIYTHHSVPQTGFLVYNHEASPMIYHSWLAQLFFYMVYKMGGLFSLEMIGVFLSVLIGLMFTYLGLKYFSRRAFLLLLSFIMFFTIPFLNIRPNILSLIFFMIFFIAADRCRQKPTAGLFGGIILTLMVWSQVHGFWVYGLMVLVLFAVNAYVDGEKEKFYFFTGVLPVSLGLITVLFILIHNRYDFLIDLFHSGVNIRHNEVLEWSSPFSVLQRYFEHDYKFPLFLVFKFFFAPFLMAVLIVFSLVYKKRALLDYLLGLVFTGLILYSYRNMMFTVPVFIFIAGPVVDDILKEKRKIGAVLIGTSIIVAIGLTGFFVSQKMSDEPLPADPLPLENLLARLPMTQNLIVCKQYLSDYLLFVLNKDDWRENNYVYSDIRIELYSREEMHNFHDVLAEKRALNEVLKIKDRNVIFIVDSEMPVLEDLLRNDNYEVIGEEDGRYLFVPKRL</sequence>
<feature type="transmembrane region" description="Helical" evidence="1">
    <location>
        <begin position="84"/>
        <end position="107"/>
    </location>
</feature>
<feature type="transmembrane region" description="Helical" evidence="1">
    <location>
        <begin position="266"/>
        <end position="289"/>
    </location>
</feature>
<protein>
    <recommendedName>
        <fullName evidence="4">Glycosyltransferase RgtA/B/C/D-like domain-containing protein</fullName>
    </recommendedName>
</protein>
<feature type="transmembrane region" description="Helical" evidence="1">
    <location>
        <begin position="309"/>
        <end position="329"/>
    </location>
</feature>
<proteinExistence type="predicted"/>
<name>A0A0L6W106_9FIRM</name>
<evidence type="ECO:0000313" key="2">
    <source>
        <dbReference type="EMBL" id="KNZ69262.1"/>
    </source>
</evidence>
<dbReference type="AlphaFoldDB" id="A0A0L6W106"/>
<feature type="transmembrane region" description="Helical" evidence="1">
    <location>
        <begin position="341"/>
        <end position="359"/>
    </location>
</feature>
<dbReference type="Proteomes" id="UP000037175">
    <property type="component" value="Unassembled WGS sequence"/>
</dbReference>
<reference evidence="3" key="1">
    <citation type="submission" date="2015-07" db="EMBL/GenBank/DDBJ databases">
        <title>Complete Genome of Thermincola ferriacetica strain Z-0001T.</title>
        <authorList>
            <person name="Lusk B."/>
            <person name="Badalamenti J.P."/>
            <person name="Parameswaran P."/>
            <person name="Bond D.R."/>
            <person name="Torres C.I."/>
        </authorList>
    </citation>
    <scope>NUCLEOTIDE SEQUENCE [LARGE SCALE GENOMIC DNA]</scope>
    <source>
        <strain evidence="3">Z-0001</strain>
    </source>
</reference>
<evidence type="ECO:0000313" key="3">
    <source>
        <dbReference type="Proteomes" id="UP000037175"/>
    </source>
</evidence>
<keyword evidence="1" id="KW-0812">Transmembrane</keyword>
<keyword evidence="1" id="KW-0472">Membrane</keyword>
<evidence type="ECO:0008006" key="4">
    <source>
        <dbReference type="Google" id="ProtNLM"/>
    </source>
</evidence>
<feature type="transmembrane region" description="Helical" evidence="1">
    <location>
        <begin position="164"/>
        <end position="189"/>
    </location>
</feature>
<feature type="transmembrane region" description="Helical" evidence="1">
    <location>
        <begin position="7"/>
        <end position="27"/>
    </location>
</feature>
<organism evidence="2 3">
    <name type="scientific">Thermincola ferriacetica</name>
    <dbReference type="NCBI Taxonomy" id="281456"/>
    <lineage>
        <taxon>Bacteria</taxon>
        <taxon>Bacillati</taxon>
        <taxon>Bacillota</taxon>
        <taxon>Clostridia</taxon>
        <taxon>Eubacteriales</taxon>
        <taxon>Thermincolaceae</taxon>
        <taxon>Thermincola</taxon>
    </lineage>
</organism>